<evidence type="ECO:0000313" key="3">
    <source>
        <dbReference type="EMBL" id="NMH90489.1"/>
    </source>
</evidence>
<accession>A0A848DCZ3</accession>
<dbReference type="PANTHER" id="PTHR38695:SF1">
    <property type="entry name" value="AMINO ACID PERMEASE_ SLC12A DOMAIN-CONTAINING PROTEIN"/>
    <property type="match status" value="1"/>
</dbReference>
<dbReference type="AlphaFoldDB" id="A0A848DCZ3"/>
<protein>
    <submittedName>
        <fullName evidence="3">Phospholipase</fullName>
    </submittedName>
</protein>
<keyword evidence="4" id="KW-1185">Reference proteome</keyword>
<dbReference type="InterPro" id="IPR048273">
    <property type="entry name" value="Luciferase"/>
</dbReference>
<dbReference type="Proteomes" id="UP000586918">
    <property type="component" value="Unassembled WGS sequence"/>
</dbReference>
<reference evidence="3 4" key="1">
    <citation type="submission" date="2020-04" db="EMBL/GenBank/DDBJ databases">
        <authorList>
            <person name="Klaysubun C."/>
            <person name="Duangmal K."/>
            <person name="Lipun K."/>
        </authorList>
    </citation>
    <scope>NUCLEOTIDE SEQUENCE [LARGE SCALE GENOMIC DNA]</scope>
    <source>
        <strain evidence="3 4">DSM 45300</strain>
    </source>
</reference>
<evidence type="ECO:0000259" key="2">
    <source>
        <dbReference type="Pfam" id="PF17648"/>
    </source>
</evidence>
<evidence type="ECO:0000313" key="4">
    <source>
        <dbReference type="Proteomes" id="UP000586918"/>
    </source>
</evidence>
<feature type="domain" description="Luciferase" evidence="2">
    <location>
        <begin position="85"/>
        <end position="153"/>
    </location>
</feature>
<evidence type="ECO:0000256" key="1">
    <source>
        <dbReference type="SAM" id="MobiDB-lite"/>
    </source>
</evidence>
<dbReference type="PANTHER" id="PTHR38695">
    <property type="entry name" value="AMINO ACID PERMEASE_ SLC12A DOMAIN-CONTAINING PROTEIN"/>
    <property type="match status" value="1"/>
</dbReference>
<dbReference type="InterPro" id="IPR040841">
    <property type="entry name" value="Luciferase_dom"/>
</dbReference>
<sequence>MVVNAPMEAVPTRDGPRPAVSDGMPHRQIDQQSPTEVAADLVRRVFDALPPGVHAAPSRISVPGARALVLDDDVIAGPPAAFLIGREYAHVHPAPDHSLHLTLPPDAADRVVAAGWAEPHPAVTSGHAPAGAVMVYAPRTTAEVDVVLGLLDLSYRHATTPEPEVAP</sequence>
<comment type="caution">
    <text evidence="3">The sequence shown here is derived from an EMBL/GenBank/DDBJ whole genome shotgun (WGS) entry which is preliminary data.</text>
</comment>
<gene>
    <name evidence="3" type="ORF">HF519_02595</name>
</gene>
<proteinExistence type="predicted"/>
<feature type="region of interest" description="Disordered" evidence="1">
    <location>
        <begin position="1"/>
        <end position="32"/>
    </location>
</feature>
<organism evidence="3 4">
    <name type="scientific">Pseudonocardia bannensis</name>
    <dbReference type="NCBI Taxonomy" id="630973"/>
    <lineage>
        <taxon>Bacteria</taxon>
        <taxon>Bacillati</taxon>
        <taxon>Actinomycetota</taxon>
        <taxon>Actinomycetes</taxon>
        <taxon>Pseudonocardiales</taxon>
        <taxon>Pseudonocardiaceae</taxon>
        <taxon>Pseudonocardia</taxon>
    </lineage>
</organism>
<dbReference type="EMBL" id="JAAXKZ010000005">
    <property type="protein sequence ID" value="NMH90489.1"/>
    <property type="molecule type" value="Genomic_DNA"/>
</dbReference>
<name>A0A848DCZ3_9PSEU</name>
<dbReference type="Pfam" id="PF17648">
    <property type="entry name" value="Luciferase"/>
    <property type="match status" value="1"/>
</dbReference>